<evidence type="ECO:0000256" key="1">
    <source>
        <dbReference type="SAM" id="MobiDB-lite"/>
    </source>
</evidence>
<accession>A0A0A8XYV6</accession>
<reference evidence="2" key="1">
    <citation type="submission" date="2014-09" db="EMBL/GenBank/DDBJ databases">
        <authorList>
            <person name="Magalhaes I.L.F."/>
            <person name="Oliveira U."/>
            <person name="Santos F.R."/>
            <person name="Vidigal T.H.D.A."/>
            <person name="Brescovit A.D."/>
            <person name="Santos A.J."/>
        </authorList>
    </citation>
    <scope>NUCLEOTIDE SEQUENCE</scope>
    <source>
        <tissue evidence="2">Shoot tissue taken approximately 20 cm above the soil surface</tissue>
    </source>
</reference>
<sequence length="20" mass="2285">MSSLPSWCTTMMSESVQIEH</sequence>
<name>A0A0A8XYV6_ARUDO</name>
<evidence type="ECO:0000313" key="2">
    <source>
        <dbReference type="EMBL" id="JAD19139.1"/>
    </source>
</evidence>
<protein>
    <submittedName>
        <fullName evidence="2">Uncharacterized protein</fullName>
    </submittedName>
</protein>
<feature type="region of interest" description="Disordered" evidence="1">
    <location>
        <begin position="1"/>
        <end position="20"/>
    </location>
</feature>
<dbReference type="EMBL" id="GBRH01278756">
    <property type="protein sequence ID" value="JAD19139.1"/>
    <property type="molecule type" value="Transcribed_RNA"/>
</dbReference>
<reference evidence="2" key="2">
    <citation type="journal article" date="2015" name="Data Brief">
        <title>Shoot transcriptome of the giant reed, Arundo donax.</title>
        <authorList>
            <person name="Barrero R.A."/>
            <person name="Guerrero F.D."/>
            <person name="Moolhuijzen P."/>
            <person name="Goolsby J.A."/>
            <person name="Tidwell J."/>
            <person name="Bellgard S.E."/>
            <person name="Bellgard M.I."/>
        </authorList>
    </citation>
    <scope>NUCLEOTIDE SEQUENCE</scope>
    <source>
        <tissue evidence="2">Shoot tissue taken approximately 20 cm above the soil surface</tissue>
    </source>
</reference>
<dbReference type="AlphaFoldDB" id="A0A0A8XYV6"/>
<organism evidence="2">
    <name type="scientific">Arundo donax</name>
    <name type="common">Giant reed</name>
    <name type="synonym">Donax arundinaceus</name>
    <dbReference type="NCBI Taxonomy" id="35708"/>
    <lineage>
        <taxon>Eukaryota</taxon>
        <taxon>Viridiplantae</taxon>
        <taxon>Streptophyta</taxon>
        <taxon>Embryophyta</taxon>
        <taxon>Tracheophyta</taxon>
        <taxon>Spermatophyta</taxon>
        <taxon>Magnoliopsida</taxon>
        <taxon>Liliopsida</taxon>
        <taxon>Poales</taxon>
        <taxon>Poaceae</taxon>
        <taxon>PACMAD clade</taxon>
        <taxon>Arundinoideae</taxon>
        <taxon>Arundineae</taxon>
        <taxon>Arundo</taxon>
    </lineage>
</organism>
<proteinExistence type="predicted"/>